<protein>
    <submittedName>
        <fullName evidence="2">Serine hydrolase</fullName>
    </submittedName>
</protein>
<name>A0ABW5LQR2_9FLAO</name>
<dbReference type="InterPro" id="IPR050491">
    <property type="entry name" value="AmpC-like"/>
</dbReference>
<proteinExistence type="predicted"/>
<accession>A0ABW5LQR2</accession>
<evidence type="ECO:0000313" key="3">
    <source>
        <dbReference type="Proteomes" id="UP001597508"/>
    </source>
</evidence>
<evidence type="ECO:0000313" key="2">
    <source>
        <dbReference type="EMBL" id="MFD2566234.1"/>
    </source>
</evidence>
<dbReference type="SUPFAM" id="SSF56601">
    <property type="entry name" value="beta-lactamase/transpeptidase-like"/>
    <property type="match status" value="1"/>
</dbReference>
<dbReference type="RefSeq" id="WP_379664953.1">
    <property type="nucleotide sequence ID" value="NZ_JBHULH010000001.1"/>
</dbReference>
<dbReference type="InterPro" id="IPR011990">
    <property type="entry name" value="TPR-like_helical_dom_sf"/>
</dbReference>
<dbReference type="EMBL" id="JBHULH010000001">
    <property type="protein sequence ID" value="MFD2566234.1"/>
    <property type="molecule type" value="Genomic_DNA"/>
</dbReference>
<dbReference type="InterPro" id="IPR001466">
    <property type="entry name" value="Beta-lactam-related"/>
</dbReference>
<organism evidence="2 3">
    <name type="scientific">Pseudotenacibaculum haliotis</name>
    <dbReference type="NCBI Taxonomy" id="1862138"/>
    <lineage>
        <taxon>Bacteria</taxon>
        <taxon>Pseudomonadati</taxon>
        <taxon>Bacteroidota</taxon>
        <taxon>Flavobacteriia</taxon>
        <taxon>Flavobacteriales</taxon>
        <taxon>Flavobacteriaceae</taxon>
        <taxon>Pseudotenacibaculum</taxon>
    </lineage>
</organism>
<dbReference type="Gene3D" id="3.40.710.10">
    <property type="entry name" value="DD-peptidase/beta-lactamase superfamily"/>
    <property type="match status" value="2"/>
</dbReference>
<feature type="domain" description="Beta-lactamase-related" evidence="1">
    <location>
        <begin position="43"/>
        <end position="300"/>
    </location>
</feature>
<reference evidence="3" key="1">
    <citation type="journal article" date="2019" name="Int. J. Syst. Evol. Microbiol.">
        <title>The Global Catalogue of Microorganisms (GCM) 10K type strain sequencing project: providing services to taxonomists for standard genome sequencing and annotation.</title>
        <authorList>
            <consortium name="The Broad Institute Genomics Platform"/>
            <consortium name="The Broad Institute Genome Sequencing Center for Infectious Disease"/>
            <person name="Wu L."/>
            <person name="Ma J."/>
        </authorList>
    </citation>
    <scope>NUCLEOTIDE SEQUENCE [LARGE SCALE GENOMIC DNA]</scope>
    <source>
        <strain evidence="3">KCTC 52127</strain>
    </source>
</reference>
<dbReference type="InterPro" id="IPR012338">
    <property type="entry name" value="Beta-lactam/transpept-like"/>
</dbReference>
<keyword evidence="3" id="KW-1185">Reference proteome</keyword>
<dbReference type="Gene3D" id="1.25.40.10">
    <property type="entry name" value="Tetratricopeptide repeat domain"/>
    <property type="match status" value="1"/>
</dbReference>
<gene>
    <name evidence="2" type="ORF">ACFSRZ_02545</name>
</gene>
<dbReference type="Pfam" id="PF00144">
    <property type="entry name" value="Beta-lactamase"/>
    <property type="match status" value="1"/>
</dbReference>
<dbReference type="Proteomes" id="UP001597508">
    <property type="component" value="Unassembled WGS sequence"/>
</dbReference>
<evidence type="ECO:0000259" key="1">
    <source>
        <dbReference type="Pfam" id="PF00144"/>
    </source>
</evidence>
<dbReference type="PANTHER" id="PTHR46825">
    <property type="entry name" value="D-ALANYL-D-ALANINE-CARBOXYPEPTIDASE/ENDOPEPTIDASE AMPH"/>
    <property type="match status" value="1"/>
</dbReference>
<sequence>MKQLSILTTLLVLFSACSQPIEKKIDITQKFSKELTELKTYFQIPGLAASIEKDGKVIYENYLGVSNKEKKIPLDSTHQFSIASLTKVFSGVLIMKLVEEGKLSLKTPVKKYFPDSQLDDHILVKHILSHTSQGEVGKHFYYSSRFGALTKIIEEASGKSFQNYMEETIFHPLKLKNTFLLKDSTQVTSKIAKPYLLDDGVQKGFIDYGYSTSAGVVSNLKDLRIFNQALDQNTLISETSKKEMFSSENDQNPYGYGIFNQNINGIKVVWVYGQYDCYSSLLLKVPSQNITLILLANNNLMSDPARLIYGDVSTSLFALSFLKNYVFEFRDMNLLETADSLNFKQEPDTDFYRKKVLAQALSESFMARYDVKKIQASAQLLEKVFAEYPGYLEYANINLLHNLTFLKDVAFYRGLGEFNQFDDQILKIGEKLLEQDSQNPYLHTYMGTFYDRKGNNKKAKYHFEQIVNAKNFSKNWYTQEAESWLRNNQEN</sequence>
<dbReference type="PANTHER" id="PTHR46825:SF9">
    <property type="entry name" value="BETA-LACTAMASE-RELATED DOMAIN-CONTAINING PROTEIN"/>
    <property type="match status" value="1"/>
</dbReference>
<dbReference type="PROSITE" id="PS51257">
    <property type="entry name" value="PROKAR_LIPOPROTEIN"/>
    <property type="match status" value="1"/>
</dbReference>
<comment type="caution">
    <text evidence="2">The sequence shown here is derived from an EMBL/GenBank/DDBJ whole genome shotgun (WGS) entry which is preliminary data.</text>
</comment>
<dbReference type="SUPFAM" id="SSF48452">
    <property type="entry name" value="TPR-like"/>
    <property type="match status" value="1"/>
</dbReference>
<keyword evidence="2" id="KW-0378">Hydrolase</keyword>
<dbReference type="GO" id="GO:0016787">
    <property type="term" value="F:hydrolase activity"/>
    <property type="evidence" value="ECO:0007669"/>
    <property type="project" value="UniProtKB-KW"/>
</dbReference>